<evidence type="ECO:0000313" key="3">
    <source>
        <dbReference type="EMBL" id="SDF40826.1"/>
    </source>
</evidence>
<dbReference type="Gene3D" id="3.40.50.1820">
    <property type="entry name" value="alpha/beta hydrolase"/>
    <property type="match status" value="1"/>
</dbReference>
<proteinExistence type="predicted"/>
<reference evidence="4" key="1">
    <citation type="submission" date="2016-10" db="EMBL/GenBank/DDBJ databases">
        <authorList>
            <person name="Varghese N."/>
            <person name="Submissions S."/>
        </authorList>
    </citation>
    <scope>NUCLEOTIDE SEQUENCE [LARGE SCALE GENOMIC DNA]</scope>
    <source>
        <strain evidence="4">DSM 44268</strain>
    </source>
</reference>
<evidence type="ECO:0000256" key="1">
    <source>
        <dbReference type="ARBA" id="ARBA00022801"/>
    </source>
</evidence>
<dbReference type="SUPFAM" id="SSF53474">
    <property type="entry name" value="alpha/beta-Hydrolases"/>
    <property type="match status" value="1"/>
</dbReference>
<dbReference type="InterPro" id="IPR000639">
    <property type="entry name" value="Epox_hydrolase-like"/>
</dbReference>
<dbReference type="STRING" id="1550231.SAMN05660662_2081"/>
<protein>
    <submittedName>
        <fullName evidence="3">Pimeloyl-ACP methyl ester carboxylesterase</fullName>
    </submittedName>
</protein>
<dbReference type="GO" id="GO:0016787">
    <property type="term" value="F:hydrolase activity"/>
    <property type="evidence" value="ECO:0007669"/>
    <property type="project" value="UniProtKB-KW"/>
</dbReference>
<evidence type="ECO:0000259" key="2">
    <source>
        <dbReference type="Pfam" id="PF00561"/>
    </source>
</evidence>
<dbReference type="InterPro" id="IPR029058">
    <property type="entry name" value="AB_hydrolase_fold"/>
</dbReference>
<evidence type="ECO:0000313" key="4">
    <source>
        <dbReference type="Proteomes" id="UP000199406"/>
    </source>
</evidence>
<dbReference type="Pfam" id="PF00561">
    <property type="entry name" value="Abhydrolase_1"/>
    <property type="match status" value="1"/>
</dbReference>
<accession>A0A1G7KUR2</accession>
<dbReference type="RefSeq" id="WP_218122327.1">
    <property type="nucleotide sequence ID" value="NZ_FNBT01000003.1"/>
</dbReference>
<dbReference type="EMBL" id="FNBT01000003">
    <property type="protein sequence ID" value="SDF40826.1"/>
    <property type="molecule type" value="Genomic_DNA"/>
</dbReference>
<sequence length="293" mass="30858">MTSGISEMQVRADGLEFGCLAAGPEDGPLALCLHGFPDTAHTYRHLLPELAAAGFRAVAPFSRGYAPTGVPADGRYQTGALARDANALHEALGGDGRAVVIGHDWGAQATYGAAVGAPERWRKVVAMAVPVGPALAGSFFTYDQIKRSFYMYFFQNPLADVLVAADDQAFVARLWADWSPGYDATEDLAFVRAALGTPENLAAALGYYRALFDPSRQAPELAAQQQAVSGVPPQPTLYLHGAQDGCMGADVTGTVRDVLSPGSEAVVVEDSGHFLHLEQPAAVNAHVLGFLTS</sequence>
<dbReference type="InterPro" id="IPR000073">
    <property type="entry name" value="AB_hydrolase_1"/>
</dbReference>
<organism evidence="3 4">
    <name type="scientific">Blastococcus aurantiacus</name>
    <dbReference type="NCBI Taxonomy" id="1550231"/>
    <lineage>
        <taxon>Bacteria</taxon>
        <taxon>Bacillati</taxon>
        <taxon>Actinomycetota</taxon>
        <taxon>Actinomycetes</taxon>
        <taxon>Geodermatophilales</taxon>
        <taxon>Geodermatophilaceae</taxon>
        <taxon>Blastococcus</taxon>
    </lineage>
</organism>
<keyword evidence="4" id="KW-1185">Reference proteome</keyword>
<name>A0A1G7KUR2_9ACTN</name>
<keyword evidence="1" id="KW-0378">Hydrolase</keyword>
<dbReference type="Proteomes" id="UP000199406">
    <property type="component" value="Unassembled WGS sequence"/>
</dbReference>
<dbReference type="PANTHER" id="PTHR43329">
    <property type="entry name" value="EPOXIDE HYDROLASE"/>
    <property type="match status" value="1"/>
</dbReference>
<dbReference type="AlphaFoldDB" id="A0A1G7KUR2"/>
<gene>
    <name evidence="3" type="ORF">SAMN05660662_2081</name>
</gene>
<feature type="domain" description="AB hydrolase-1" evidence="2">
    <location>
        <begin position="31"/>
        <end position="280"/>
    </location>
</feature>
<dbReference type="PRINTS" id="PR00412">
    <property type="entry name" value="EPOXHYDRLASE"/>
</dbReference>